<dbReference type="GO" id="GO:0008270">
    <property type="term" value="F:zinc ion binding"/>
    <property type="evidence" value="ECO:0007669"/>
    <property type="project" value="UniProtKB-KW"/>
</dbReference>
<dbReference type="InterPro" id="IPR050274">
    <property type="entry name" value="Nuclear_hormone_rcpt_NR2"/>
</dbReference>
<comment type="caution">
    <text evidence="13">The sequence shown here is derived from an EMBL/GenBank/DDBJ whole genome shotgun (WGS) entry which is preliminary data.</text>
</comment>
<dbReference type="InterPro" id="IPR001723">
    <property type="entry name" value="Nuclear_hrmn_rcpt"/>
</dbReference>
<dbReference type="Gene3D" id="3.30.50.10">
    <property type="entry name" value="Erythroid Transcription Factor GATA-1, subunit A"/>
    <property type="match status" value="1"/>
</dbReference>
<comment type="subcellular location">
    <subcellularLocation>
        <location evidence="1">Nucleus</location>
    </subcellularLocation>
</comment>
<evidence type="ECO:0000256" key="6">
    <source>
        <dbReference type="ARBA" id="ARBA00023015"/>
    </source>
</evidence>
<dbReference type="GO" id="GO:0003700">
    <property type="term" value="F:DNA-binding transcription factor activity"/>
    <property type="evidence" value="ECO:0007669"/>
    <property type="project" value="InterPro"/>
</dbReference>
<feature type="domain" description="Nuclear receptor" evidence="11">
    <location>
        <begin position="66"/>
        <end position="140"/>
    </location>
</feature>
<dbReference type="Proteomes" id="UP001201812">
    <property type="component" value="Unassembled WGS sequence"/>
</dbReference>
<dbReference type="Pfam" id="PF00104">
    <property type="entry name" value="Hormone_recep"/>
    <property type="match status" value="1"/>
</dbReference>
<dbReference type="InterPro" id="IPR049636">
    <property type="entry name" value="HNF4-like_DBD"/>
</dbReference>
<dbReference type="CDD" id="cd06960">
    <property type="entry name" value="NR_DBD_HNF4A"/>
    <property type="match status" value="1"/>
</dbReference>
<evidence type="ECO:0000256" key="5">
    <source>
        <dbReference type="ARBA" id="ARBA00022833"/>
    </source>
</evidence>
<evidence type="ECO:0000313" key="14">
    <source>
        <dbReference type="Proteomes" id="UP001201812"/>
    </source>
</evidence>
<organism evidence="13 14">
    <name type="scientific">Ditylenchus destructor</name>
    <dbReference type="NCBI Taxonomy" id="166010"/>
    <lineage>
        <taxon>Eukaryota</taxon>
        <taxon>Metazoa</taxon>
        <taxon>Ecdysozoa</taxon>
        <taxon>Nematoda</taxon>
        <taxon>Chromadorea</taxon>
        <taxon>Rhabditida</taxon>
        <taxon>Tylenchina</taxon>
        <taxon>Tylenchomorpha</taxon>
        <taxon>Sphaerularioidea</taxon>
        <taxon>Anguinidae</taxon>
        <taxon>Anguininae</taxon>
        <taxon>Ditylenchus</taxon>
    </lineage>
</organism>
<keyword evidence="5" id="KW-0862">Zinc</keyword>
<dbReference type="SMART" id="SM00399">
    <property type="entry name" value="ZnF_C4"/>
    <property type="match status" value="1"/>
</dbReference>
<dbReference type="PROSITE" id="PS51030">
    <property type="entry name" value="NUCLEAR_REC_DBD_2"/>
    <property type="match status" value="1"/>
</dbReference>
<keyword evidence="6" id="KW-0805">Transcription regulation</keyword>
<keyword evidence="3" id="KW-0479">Metal-binding</keyword>
<dbReference type="SMART" id="SM00430">
    <property type="entry name" value="HOLI"/>
    <property type="match status" value="1"/>
</dbReference>
<evidence type="ECO:0000259" key="11">
    <source>
        <dbReference type="PROSITE" id="PS51030"/>
    </source>
</evidence>
<dbReference type="EMBL" id="JAKKPZ010000078">
    <property type="protein sequence ID" value="KAI1703705.1"/>
    <property type="molecule type" value="Genomic_DNA"/>
</dbReference>
<dbReference type="GO" id="GO:0005634">
    <property type="term" value="C:nucleus"/>
    <property type="evidence" value="ECO:0007669"/>
    <property type="project" value="UniProtKB-SubCell"/>
</dbReference>
<dbReference type="InterPro" id="IPR035500">
    <property type="entry name" value="NHR-like_dom_sf"/>
</dbReference>
<evidence type="ECO:0000256" key="9">
    <source>
        <dbReference type="ARBA" id="ARBA00023170"/>
    </source>
</evidence>
<keyword evidence="4" id="KW-0863">Zinc-finger</keyword>
<dbReference type="GO" id="GO:0000978">
    <property type="term" value="F:RNA polymerase II cis-regulatory region sequence-specific DNA binding"/>
    <property type="evidence" value="ECO:0007669"/>
    <property type="project" value="InterPro"/>
</dbReference>
<evidence type="ECO:0000256" key="10">
    <source>
        <dbReference type="ARBA" id="ARBA00023242"/>
    </source>
</evidence>
<comment type="similarity">
    <text evidence="2">Belongs to the nuclear hormone receptor family.</text>
</comment>
<dbReference type="Gene3D" id="1.10.565.10">
    <property type="entry name" value="Retinoid X Receptor"/>
    <property type="match status" value="1"/>
</dbReference>
<dbReference type="InterPro" id="IPR013088">
    <property type="entry name" value="Znf_NHR/GATA"/>
</dbReference>
<evidence type="ECO:0000256" key="2">
    <source>
        <dbReference type="ARBA" id="ARBA00005993"/>
    </source>
</evidence>
<name>A0AAD4MWJ4_9BILA</name>
<dbReference type="PRINTS" id="PR00398">
    <property type="entry name" value="STRDHORMONER"/>
</dbReference>
<dbReference type="PROSITE" id="PS51843">
    <property type="entry name" value="NR_LBD"/>
    <property type="match status" value="1"/>
</dbReference>
<accession>A0AAD4MWJ4</accession>
<feature type="domain" description="NR LBD" evidence="12">
    <location>
        <begin position="223"/>
        <end position="458"/>
    </location>
</feature>
<dbReference type="SUPFAM" id="SSF48508">
    <property type="entry name" value="Nuclear receptor ligand-binding domain"/>
    <property type="match status" value="1"/>
</dbReference>
<keyword evidence="14" id="KW-1185">Reference proteome</keyword>
<reference evidence="13" key="1">
    <citation type="submission" date="2022-01" db="EMBL/GenBank/DDBJ databases">
        <title>Genome Sequence Resource for Two Populations of Ditylenchus destructor, the Migratory Endoparasitic Phytonematode.</title>
        <authorList>
            <person name="Zhang H."/>
            <person name="Lin R."/>
            <person name="Xie B."/>
        </authorList>
    </citation>
    <scope>NUCLEOTIDE SEQUENCE</scope>
    <source>
        <strain evidence="13">BazhouSP</strain>
    </source>
</reference>
<keyword evidence="9" id="KW-0675">Receptor</keyword>
<proteinExistence type="inferred from homology"/>
<keyword evidence="8" id="KW-0804">Transcription</keyword>
<keyword evidence="7" id="KW-0238">DNA-binding</keyword>
<dbReference type="InterPro" id="IPR001628">
    <property type="entry name" value="Znf_hrmn_rcpt"/>
</dbReference>
<evidence type="ECO:0000256" key="3">
    <source>
        <dbReference type="ARBA" id="ARBA00022723"/>
    </source>
</evidence>
<dbReference type="AlphaFoldDB" id="A0AAD4MWJ4"/>
<dbReference type="SUPFAM" id="SSF57716">
    <property type="entry name" value="Glucocorticoid receptor-like (DNA-binding domain)"/>
    <property type="match status" value="1"/>
</dbReference>
<dbReference type="PRINTS" id="PR00047">
    <property type="entry name" value="STROIDFINGER"/>
</dbReference>
<gene>
    <name evidence="13" type="ORF">DdX_14758</name>
</gene>
<evidence type="ECO:0000256" key="1">
    <source>
        <dbReference type="ARBA" id="ARBA00004123"/>
    </source>
</evidence>
<dbReference type="PANTHER" id="PTHR24083">
    <property type="entry name" value="NUCLEAR HORMONE RECEPTOR"/>
    <property type="match status" value="1"/>
</dbReference>
<evidence type="ECO:0000256" key="4">
    <source>
        <dbReference type="ARBA" id="ARBA00022771"/>
    </source>
</evidence>
<dbReference type="PROSITE" id="PS00031">
    <property type="entry name" value="NUCLEAR_REC_DBD_1"/>
    <property type="match status" value="1"/>
</dbReference>
<protein>
    <submittedName>
        <fullName evidence="13">Zinc finger, c4 type (Two domains) domain-containing protein</fullName>
    </submittedName>
</protein>
<dbReference type="Pfam" id="PF00105">
    <property type="entry name" value="zf-C4"/>
    <property type="match status" value="1"/>
</dbReference>
<evidence type="ECO:0000256" key="7">
    <source>
        <dbReference type="ARBA" id="ARBA00023125"/>
    </source>
</evidence>
<sequence length="872" mass="99496">MQSVYNAHPNSNSSGPTTSHESFYSDSFTKALATSVDSLEYLTFTSSELQNVQLKPKNFARDMEMPTKCLVCGHPTNCCNYGVASCNGCRRFFRRSLLASKTYECKLNGMCSRMHGANRCRACRFDRCILAGMNPRAIQFSASVDVAKLCDKVANRRRYLSQKYGERCPVLIGKTGPVFEETIESKTIQSLVYVEIKIQKIRESSRWLSESVISRSIRELLSNQENVLAHADQYPKEHNWPLSMEEAVKLEASKGRPSWLSLDIFLCIEMARTMPVFSQLDYNDQEALLKDAILTNTILLAAFYSSQMKSETFIMPDGFSPIKNGMFLLPNDVRLKGMMERVQIITCLTMEAMFRIQMTMEEFVLLKAIIYSHSAIHGLSERGRVLLEKESIRYSRTLMKHLQSRMGAAPGAKKYAEIVFFVGGLFHSAQKVRQVHIYEWLYLLMQAHEGLNEDDVGNYADDPQHQKWAEEEAARKAAKKLKPLEEENENPVKAWIVNFIKDYAPDAASQMPSGMLDTSVDPSTGTKIAPVKKLKKDLKGSKVEFWVKKIVQPVFSAVIFDNPYIKPTIDSWLHYEVPRDKVIAPSPDLADARQETKDKYKDKYGREKPKGEFEVASSDDKIKLGQALLDSQTTSYWDTIFLKNMYRGALVAKVALAQAIKEKAMERKPGRNKTFFGKYVVRRQSHLSLQQRIMMEKKATAKSRKKREASAQDRAETQKLVDQFPEYETAEFQDYGRELISMMKEEKETSSLMLMFELVAELVVYGDEGQEKHQGGVDLTIENTLEPLEGKPYSGVMIWTPLVDEGERAEASSIYEKYSRAIPMEYKDIVKQENIKPKTILEQVYGKNVLKPFQATQNSIWFKKPQNGQKGR</sequence>
<evidence type="ECO:0000259" key="12">
    <source>
        <dbReference type="PROSITE" id="PS51843"/>
    </source>
</evidence>
<evidence type="ECO:0000313" key="13">
    <source>
        <dbReference type="EMBL" id="KAI1703705.1"/>
    </source>
</evidence>
<evidence type="ECO:0000256" key="8">
    <source>
        <dbReference type="ARBA" id="ARBA00023163"/>
    </source>
</evidence>
<dbReference type="InterPro" id="IPR000536">
    <property type="entry name" value="Nucl_hrmn_rcpt_lig-bd"/>
</dbReference>
<keyword evidence="10" id="KW-0539">Nucleus</keyword>